<reference evidence="1 2" key="1">
    <citation type="journal article" date="2024" name="BMC Biol.">
        <title>Comparative genomics of Ascetosporea gives new insight into the evolutionary basis for animal parasitism in Rhizaria.</title>
        <authorList>
            <person name="Hiltunen Thoren M."/>
            <person name="Onut-Brannstrom I."/>
            <person name="Alfjorden A."/>
            <person name="Peckova H."/>
            <person name="Swords F."/>
            <person name="Hooper C."/>
            <person name="Holzer A.S."/>
            <person name="Bass D."/>
            <person name="Burki F."/>
        </authorList>
    </citation>
    <scope>NUCLEOTIDE SEQUENCE [LARGE SCALE GENOMIC DNA]</scope>
    <source>
        <strain evidence="1">20-A016</strain>
    </source>
</reference>
<protein>
    <submittedName>
        <fullName evidence="1">Uncharacterized protein</fullName>
    </submittedName>
</protein>
<dbReference type="Proteomes" id="UP001439008">
    <property type="component" value="Unassembled WGS sequence"/>
</dbReference>
<gene>
    <name evidence="1" type="ORF">MHBO_005174</name>
</gene>
<evidence type="ECO:0000313" key="2">
    <source>
        <dbReference type="Proteomes" id="UP001439008"/>
    </source>
</evidence>
<sequence length="105" mass="11971">MPFKNPFTVNPYSLNSLENKNENIPTNSEALREHLRSERALEAVQLAKSLEMSYRFNIAHAESAKPNYIRNAIKNDQIKDHKILAFWTISSSTSSIELLTKHAKG</sequence>
<organism evidence="1 2">
    <name type="scientific">Bonamia ostreae</name>
    <dbReference type="NCBI Taxonomy" id="126728"/>
    <lineage>
        <taxon>Eukaryota</taxon>
        <taxon>Sar</taxon>
        <taxon>Rhizaria</taxon>
        <taxon>Endomyxa</taxon>
        <taxon>Ascetosporea</taxon>
        <taxon>Haplosporida</taxon>
        <taxon>Bonamia</taxon>
    </lineage>
</organism>
<comment type="caution">
    <text evidence="1">The sequence shown here is derived from an EMBL/GenBank/DDBJ whole genome shotgun (WGS) entry which is preliminary data.</text>
</comment>
<dbReference type="EMBL" id="JBDODL010006974">
    <property type="protein sequence ID" value="MES1923578.1"/>
    <property type="molecule type" value="Genomic_DNA"/>
</dbReference>
<evidence type="ECO:0000313" key="1">
    <source>
        <dbReference type="EMBL" id="MES1923578.1"/>
    </source>
</evidence>
<name>A0ABV2AV97_9EUKA</name>
<accession>A0ABV2AV97</accession>
<proteinExistence type="predicted"/>
<keyword evidence="2" id="KW-1185">Reference proteome</keyword>